<feature type="compositionally biased region" description="Acidic residues" evidence="2">
    <location>
        <begin position="184"/>
        <end position="193"/>
    </location>
</feature>
<feature type="region of interest" description="Disordered" evidence="2">
    <location>
        <begin position="175"/>
        <end position="212"/>
    </location>
</feature>
<sequence length="266" mass="29875">MNILQRLKDGAGKVTDRAQNVVEIGKLNTQISNIERELGLYFQKMGEVFYEAYRKKDMATAEKEMLELAKTCDLLTEERDEIRLKIAELKNERLCGACGRNVAEDALFCQYCGHKLVKAKSAVPAELLKPAPESVQPPVASEAAVSAEPPVMEPIAVNEMDTLVLAASLVREKTEPREPAQVFEPEEPVDPEDEERRQRDFERERRRQEELDRRIRSWAQNAAAPEPENPEVEVVIGGVATVKCQICSSTLVKGTKWCPHCGSEQI</sequence>
<feature type="compositionally biased region" description="Basic and acidic residues" evidence="2">
    <location>
        <begin position="194"/>
        <end position="212"/>
    </location>
</feature>
<proteinExistence type="predicted"/>
<protein>
    <submittedName>
        <fullName evidence="3">Zinc ribbon domain-containing protein</fullName>
    </submittedName>
</protein>
<dbReference type="RefSeq" id="WP_248554004.1">
    <property type="nucleotide sequence ID" value="NZ_JALPRK010000036.1"/>
</dbReference>
<evidence type="ECO:0000256" key="2">
    <source>
        <dbReference type="SAM" id="MobiDB-lite"/>
    </source>
</evidence>
<dbReference type="EMBL" id="JALPRK010000036">
    <property type="protein sequence ID" value="MCK8490035.1"/>
    <property type="molecule type" value="Genomic_DNA"/>
</dbReference>
<feature type="coiled-coil region" evidence="1">
    <location>
        <begin position="58"/>
        <end position="92"/>
    </location>
</feature>
<name>A0A9X1Y272_9BACL</name>
<organism evidence="3 4">
    <name type="scientific">Paenibacillus mellifer</name>
    <dbReference type="NCBI Taxonomy" id="2937794"/>
    <lineage>
        <taxon>Bacteria</taxon>
        <taxon>Bacillati</taxon>
        <taxon>Bacillota</taxon>
        <taxon>Bacilli</taxon>
        <taxon>Bacillales</taxon>
        <taxon>Paenibacillaceae</taxon>
        <taxon>Paenibacillus</taxon>
    </lineage>
</organism>
<reference evidence="3" key="1">
    <citation type="submission" date="2022-04" db="EMBL/GenBank/DDBJ databases">
        <authorList>
            <person name="Seo M.-J."/>
        </authorList>
    </citation>
    <scope>NUCLEOTIDE SEQUENCE</scope>
    <source>
        <strain evidence="3">MBLB2552</strain>
    </source>
</reference>
<evidence type="ECO:0000313" key="4">
    <source>
        <dbReference type="Proteomes" id="UP001139534"/>
    </source>
</evidence>
<evidence type="ECO:0000256" key="1">
    <source>
        <dbReference type="SAM" id="Coils"/>
    </source>
</evidence>
<keyword evidence="1" id="KW-0175">Coiled coil</keyword>
<evidence type="ECO:0000313" key="3">
    <source>
        <dbReference type="EMBL" id="MCK8490035.1"/>
    </source>
</evidence>
<comment type="caution">
    <text evidence="3">The sequence shown here is derived from an EMBL/GenBank/DDBJ whole genome shotgun (WGS) entry which is preliminary data.</text>
</comment>
<gene>
    <name evidence="3" type="ORF">M0651_23000</name>
</gene>
<dbReference type="Proteomes" id="UP001139534">
    <property type="component" value="Unassembled WGS sequence"/>
</dbReference>
<dbReference type="AlphaFoldDB" id="A0A9X1Y272"/>
<accession>A0A9X1Y272</accession>
<keyword evidence="4" id="KW-1185">Reference proteome</keyword>